<dbReference type="InterPro" id="IPR022701">
    <property type="entry name" value="QTMAN_N"/>
</dbReference>
<evidence type="ECO:0000256" key="3">
    <source>
        <dbReference type="ARBA" id="ARBA00022679"/>
    </source>
</evidence>
<dbReference type="Pfam" id="PF00534">
    <property type="entry name" value="Glycos_transf_1"/>
    <property type="match status" value="1"/>
</dbReference>
<dbReference type="EMBL" id="JADEYS010000004">
    <property type="protein sequence ID" value="MBE9396763.1"/>
    <property type="molecule type" value="Genomic_DNA"/>
</dbReference>
<feature type="domain" description="tRNA-queuosine alpha-mannosyltransferase N-terminal" evidence="8">
    <location>
        <begin position="2"/>
        <end position="171"/>
    </location>
</feature>
<keyword evidence="10" id="KW-1185">Reference proteome</keyword>
<dbReference type="Proteomes" id="UP000640333">
    <property type="component" value="Unassembled WGS sequence"/>
</dbReference>
<gene>
    <name evidence="9" type="ORF">IOQ59_05740</name>
</gene>
<evidence type="ECO:0000313" key="10">
    <source>
        <dbReference type="Proteomes" id="UP000640333"/>
    </source>
</evidence>
<dbReference type="InterPro" id="IPR051862">
    <property type="entry name" value="GT-like_domain_containing_1"/>
</dbReference>
<dbReference type="AlphaFoldDB" id="A0A8J7FIK8"/>
<accession>A0A8J7FIK8</accession>
<proteinExistence type="inferred from homology"/>
<dbReference type="PANTHER" id="PTHR13615:SF3">
    <property type="entry name" value="GLYCOSYLTRANSFERASE-LIKE DOMAIN-CONTAINING PROTEIN 1"/>
    <property type="match status" value="1"/>
</dbReference>
<name>A0A8J7FIK8_9GAMM</name>
<dbReference type="EC" id="2.4.1.110" evidence="4"/>
<dbReference type="InterPro" id="IPR001296">
    <property type="entry name" value="Glyco_trans_1"/>
</dbReference>
<evidence type="ECO:0000256" key="1">
    <source>
        <dbReference type="ARBA" id="ARBA00009481"/>
    </source>
</evidence>
<keyword evidence="3" id="KW-0808">Transferase</keyword>
<dbReference type="SUPFAM" id="SSF53756">
    <property type="entry name" value="UDP-Glycosyltransferase/glycogen phosphorylase"/>
    <property type="match status" value="1"/>
</dbReference>
<evidence type="ECO:0000256" key="4">
    <source>
        <dbReference type="ARBA" id="ARBA00044517"/>
    </source>
</evidence>
<comment type="catalytic activity">
    <reaction evidence="6">
        <text>queuosine(34) in tRNA(Asp) + GDP-alpha-D-mannose = O-4''-alpha-D-mannosylqueuosine(34) in tRNA(Asp) + GDP + H(+)</text>
        <dbReference type="Rhea" id="RHEA:12885"/>
        <dbReference type="Rhea" id="RHEA-COMP:18572"/>
        <dbReference type="Rhea" id="RHEA-COMP:18581"/>
        <dbReference type="ChEBI" id="CHEBI:15378"/>
        <dbReference type="ChEBI" id="CHEBI:57527"/>
        <dbReference type="ChEBI" id="CHEBI:58189"/>
        <dbReference type="ChEBI" id="CHEBI:194431"/>
        <dbReference type="ChEBI" id="CHEBI:194442"/>
        <dbReference type="EC" id="2.4.1.110"/>
    </reaction>
    <physiologicalReaction direction="left-to-right" evidence="6">
        <dbReference type="Rhea" id="RHEA:12886"/>
    </physiologicalReaction>
</comment>
<keyword evidence="2" id="KW-0328">Glycosyltransferase</keyword>
<protein>
    <recommendedName>
        <fullName evidence="5">tRNA-queuosine alpha-mannosyltransferase</fullName>
        <ecNumber evidence="4">2.4.1.110</ecNumber>
    </recommendedName>
</protein>
<evidence type="ECO:0000259" key="7">
    <source>
        <dbReference type="Pfam" id="PF00534"/>
    </source>
</evidence>
<dbReference type="RefSeq" id="WP_193952316.1">
    <property type="nucleotide sequence ID" value="NZ_JADEYS010000004.1"/>
</dbReference>
<reference evidence="9" key="1">
    <citation type="submission" date="2020-10" db="EMBL/GenBank/DDBJ databases">
        <title>Bacterium isolated from coastal waters sediment.</title>
        <authorList>
            <person name="Chen R.-J."/>
            <person name="Lu D.-C."/>
            <person name="Zhu K.-L."/>
            <person name="Du Z.-J."/>
        </authorList>
    </citation>
    <scope>NUCLEOTIDE SEQUENCE</scope>
    <source>
        <strain evidence="9">N1Y112</strain>
    </source>
</reference>
<evidence type="ECO:0000256" key="6">
    <source>
        <dbReference type="ARBA" id="ARBA00048439"/>
    </source>
</evidence>
<dbReference type="GO" id="GO:0016438">
    <property type="term" value="F:tRNA-queuosine(34) beta-mannosyltransferase activity"/>
    <property type="evidence" value="ECO:0007669"/>
    <property type="project" value="UniProtKB-EC"/>
</dbReference>
<evidence type="ECO:0000256" key="5">
    <source>
        <dbReference type="ARBA" id="ARBA00044539"/>
    </source>
</evidence>
<comment type="caution">
    <text evidence="9">The sequence shown here is derived from an EMBL/GenBank/DDBJ whole genome shotgun (WGS) entry which is preliminary data.</text>
</comment>
<feature type="domain" description="Glycosyl transferase family 1" evidence="7">
    <location>
        <begin position="192"/>
        <end position="315"/>
    </location>
</feature>
<sequence>MKILLLSAYDATSHIYWRKGLVAQFPEHDWQVLSLPPRYFSWRIRGNSLSWAFGEQAVLSQPYDLIIATSMTDLSALKGMAPQLATIPTLVYFHENQFAYPESGREYGSVEPKILNIYTALAADRVLFNTEYNRSTFLNGSRKLLKKLPDQVPTGLIDQLAARCEVVHVPLPDSLFADSLPASEPAIVWSSEQPFNNRPLRLIWAARWEFDKGPDRLLAILRVLELRGIDFRLCVLGERFRHSPKDFDQIEMEFTHRLDQFGYAESREEYLNWLHAGDVILSTATHEFQGLSVLEAVAMGCIPVLPGREVYPELFAASYIYDDCGKDIGREAEIAADCILWHKARLSEGKAEVPDVHSLSWSQLRPDYAQAMEDTLKAAKER</sequence>
<dbReference type="Pfam" id="PF12038">
    <property type="entry name" value="QTMAN_N"/>
    <property type="match status" value="1"/>
</dbReference>
<dbReference type="Gene3D" id="3.40.50.2000">
    <property type="entry name" value="Glycogen Phosphorylase B"/>
    <property type="match status" value="1"/>
</dbReference>
<dbReference type="PANTHER" id="PTHR13615">
    <property type="entry name" value="GLYCOSYLTRANSFERASE-LIKE 1"/>
    <property type="match status" value="1"/>
</dbReference>
<evidence type="ECO:0000259" key="8">
    <source>
        <dbReference type="Pfam" id="PF12038"/>
    </source>
</evidence>
<organism evidence="9 10">
    <name type="scientific">Pontibacterium sinense</name>
    <dbReference type="NCBI Taxonomy" id="2781979"/>
    <lineage>
        <taxon>Bacteria</taxon>
        <taxon>Pseudomonadati</taxon>
        <taxon>Pseudomonadota</taxon>
        <taxon>Gammaproteobacteria</taxon>
        <taxon>Oceanospirillales</taxon>
        <taxon>Oceanospirillaceae</taxon>
        <taxon>Pontibacterium</taxon>
    </lineage>
</organism>
<comment type="similarity">
    <text evidence="1">Belongs to the glycosyltransferase group 1 family. Glycosyltransferase 4 subfamily.</text>
</comment>
<evidence type="ECO:0000256" key="2">
    <source>
        <dbReference type="ARBA" id="ARBA00022676"/>
    </source>
</evidence>
<evidence type="ECO:0000313" key="9">
    <source>
        <dbReference type="EMBL" id="MBE9396763.1"/>
    </source>
</evidence>